<sequence length="87" mass="9325">MGLLSSLSTSQSLTSRPSSPAIFCTSGSVSFTWSSLKTQAFLRKKQTLRFVKASVAVEQQAQEAKLALIRIGTRGSRLLGCSANCNQ</sequence>
<feature type="region of interest" description="Disordered" evidence="1">
    <location>
        <begin position="1"/>
        <end position="20"/>
    </location>
</feature>
<gene>
    <name evidence="2" type="ORF">OIU79_018119</name>
</gene>
<comment type="caution">
    <text evidence="2">The sequence shown here is derived from an EMBL/GenBank/DDBJ whole genome shotgun (WGS) entry which is preliminary data.</text>
</comment>
<accession>A0A9Q1AKY2</accession>
<evidence type="ECO:0000256" key="1">
    <source>
        <dbReference type="SAM" id="MobiDB-lite"/>
    </source>
</evidence>
<dbReference type="Proteomes" id="UP001151532">
    <property type="component" value="Chromosome 5"/>
</dbReference>
<evidence type="ECO:0000313" key="3">
    <source>
        <dbReference type="Proteomes" id="UP001151532"/>
    </source>
</evidence>
<proteinExistence type="predicted"/>
<dbReference type="OrthoDB" id="10433081at2759"/>
<evidence type="ECO:0000313" key="2">
    <source>
        <dbReference type="EMBL" id="KAJ6774867.1"/>
    </source>
</evidence>
<keyword evidence="3" id="KW-1185">Reference proteome</keyword>
<protein>
    <submittedName>
        <fullName evidence="2">Uncharacterized protein</fullName>
    </submittedName>
</protein>
<name>A0A9Q1AKY2_SALPP</name>
<reference evidence="2" key="2">
    <citation type="journal article" date="2023" name="Int. J. Mol. Sci.">
        <title>De Novo Assembly and Annotation of 11 Diverse Shrub Willow (Salix) Genomes Reveals Novel Gene Organization in Sex-Linked Regions.</title>
        <authorList>
            <person name="Hyden B."/>
            <person name="Feng K."/>
            <person name="Yates T.B."/>
            <person name="Jawdy S."/>
            <person name="Cereghino C."/>
            <person name="Smart L.B."/>
            <person name="Muchero W."/>
        </authorList>
    </citation>
    <scope>NUCLEOTIDE SEQUENCE</scope>
    <source>
        <tissue evidence="2">Shoot tip</tissue>
    </source>
</reference>
<dbReference type="EMBL" id="JAPFFK010000002">
    <property type="protein sequence ID" value="KAJ6774867.1"/>
    <property type="molecule type" value="Genomic_DNA"/>
</dbReference>
<dbReference type="AlphaFoldDB" id="A0A9Q1AKY2"/>
<organism evidence="2 3">
    <name type="scientific">Salix purpurea</name>
    <name type="common">Purple osier willow</name>
    <dbReference type="NCBI Taxonomy" id="77065"/>
    <lineage>
        <taxon>Eukaryota</taxon>
        <taxon>Viridiplantae</taxon>
        <taxon>Streptophyta</taxon>
        <taxon>Embryophyta</taxon>
        <taxon>Tracheophyta</taxon>
        <taxon>Spermatophyta</taxon>
        <taxon>Magnoliopsida</taxon>
        <taxon>eudicotyledons</taxon>
        <taxon>Gunneridae</taxon>
        <taxon>Pentapetalae</taxon>
        <taxon>rosids</taxon>
        <taxon>fabids</taxon>
        <taxon>Malpighiales</taxon>
        <taxon>Salicaceae</taxon>
        <taxon>Saliceae</taxon>
        <taxon>Salix</taxon>
    </lineage>
</organism>
<reference evidence="2" key="1">
    <citation type="submission" date="2022-11" db="EMBL/GenBank/DDBJ databases">
        <authorList>
            <person name="Hyden B.L."/>
            <person name="Feng K."/>
            <person name="Yates T."/>
            <person name="Jawdy S."/>
            <person name="Smart L.B."/>
            <person name="Muchero W."/>
        </authorList>
    </citation>
    <scope>NUCLEOTIDE SEQUENCE</scope>
    <source>
        <tissue evidence="2">Shoot tip</tissue>
    </source>
</reference>